<evidence type="ECO:0000313" key="2">
    <source>
        <dbReference type="Proteomes" id="UP001289645"/>
    </source>
</evidence>
<dbReference type="Proteomes" id="UP001289645">
    <property type="component" value="Unassembled WGS sequence"/>
</dbReference>
<reference evidence="1 2" key="1">
    <citation type="journal article" date="2021" name="Chemosphere">
        <title>Bioballs carrying a syntrophic Rhodococcus and Mycolicibacterium consortium for simultaneous sorption and biodegradation of fuel oil in contaminated freshwater.</title>
        <authorList>
            <person name="Naloka K."/>
            <person name="Polrit D."/>
            <person name="Muangchinda C."/>
            <person name="Thoetkiattikul H."/>
            <person name="Pinyakong O."/>
        </authorList>
    </citation>
    <scope>NUCLEOTIDE SEQUENCE [LARGE SCALE GENOMIC DNA]</scope>
    <source>
        <strain evidence="1 2">J101</strain>
    </source>
</reference>
<sequence>MKSDELRLTPGARRILEVASHLFYRDGIHAVGVDTIAAESGVTKRTLYDRFGSKDALVAAYLRRRHELWWQQFEQRIAAAESPRALVVFDAYLDDATMVSRGCAFVNAAAELPRDHAAYTAIREHKQAVRDRLAELVAEDRPDPAEARRLAEHVFLLVEGAIVHRGLDDSTQPMDTARDIARDLLNAEPIAT</sequence>
<gene>
    <name evidence="1" type="ORF">OHX15_10275</name>
</gene>
<dbReference type="EMBL" id="JAOXLN010000008">
    <property type="protein sequence ID" value="MDZ5085772.1"/>
    <property type="molecule type" value="Genomic_DNA"/>
</dbReference>
<keyword evidence="2" id="KW-1185">Reference proteome</keyword>
<organism evidence="1 2">
    <name type="scientific">Mycolicibacterium parafortuitum</name>
    <name type="common">Mycobacterium parafortuitum</name>
    <dbReference type="NCBI Taxonomy" id="39692"/>
    <lineage>
        <taxon>Bacteria</taxon>
        <taxon>Bacillati</taxon>
        <taxon>Actinomycetota</taxon>
        <taxon>Actinomycetes</taxon>
        <taxon>Mycobacteriales</taxon>
        <taxon>Mycobacteriaceae</taxon>
        <taxon>Mycolicibacterium</taxon>
    </lineage>
</organism>
<evidence type="ECO:0000313" key="1">
    <source>
        <dbReference type="EMBL" id="MDZ5085772.1"/>
    </source>
</evidence>
<comment type="caution">
    <text evidence="1">The sequence shown here is derived from an EMBL/GenBank/DDBJ whole genome shotgun (WGS) entry which is preliminary data.</text>
</comment>
<name>A0ACC6MFM6_MYCPF</name>
<proteinExistence type="predicted"/>
<protein>
    <submittedName>
        <fullName evidence="1">TetR/AcrR family transcriptional regulator</fullName>
    </submittedName>
</protein>
<accession>A0ACC6MFM6</accession>